<dbReference type="Proteomes" id="UP000798662">
    <property type="component" value="Chromosome 3"/>
</dbReference>
<protein>
    <submittedName>
        <fullName evidence="1">Uncharacterized protein</fullName>
    </submittedName>
</protein>
<accession>A0ACC3CBQ2</accession>
<reference evidence="1" key="1">
    <citation type="submission" date="2019-11" db="EMBL/GenBank/DDBJ databases">
        <title>Nori genome reveals adaptations in red seaweeds to the harsh intertidal environment.</title>
        <authorList>
            <person name="Wang D."/>
            <person name="Mao Y."/>
        </authorList>
    </citation>
    <scope>NUCLEOTIDE SEQUENCE</scope>
    <source>
        <tissue evidence="1">Gametophyte</tissue>
    </source>
</reference>
<evidence type="ECO:0000313" key="2">
    <source>
        <dbReference type="Proteomes" id="UP000798662"/>
    </source>
</evidence>
<proteinExistence type="predicted"/>
<sequence length="189" mass="20269">MVPRTCALCSLYISSSHVPRSRDGVAPAVLQSVPPVSDSGASKQRSAGSARSSSSWAAANASRKETLYLRVSIVIVTFFQSKGAIRERLKRLTAAINMLAVRNVSENGRLVAPVASSIFLVYMYCFLSPFCDSQNPLLAVHAFTKTCHSPSFVHGVLPSAPFPPPVRTGNAVLARAASPKRSYMSKKSL</sequence>
<keyword evidence="2" id="KW-1185">Reference proteome</keyword>
<gene>
    <name evidence="1" type="ORF">I4F81_010105</name>
</gene>
<name>A0ACC3CBQ2_PYRYE</name>
<evidence type="ECO:0000313" key="1">
    <source>
        <dbReference type="EMBL" id="KAK1867599.1"/>
    </source>
</evidence>
<comment type="caution">
    <text evidence="1">The sequence shown here is derived from an EMBL/GenBank/DDBJ whole genome shotgun (WGS) entry which is preliminary data.</text>
</comment>
<organism evidence="1 2">
    <name type="scientific">Pyropia yezoensis</name>
    <name type="common">Susabi-nori</name>
    <name type="synonym">Porphyra yezoensis</name>
    <dbReference type="NCBI Taxonomy" id="2788"/>
    <lineage>
        <taxon>Eukaryota</taxon>
        <taxon>Rhodophyta</taxon>
        <taxon>Bangiophyceae</taxon>
        <taxon>Bangiales</taxon>
        <taxon>Bangiaceae</taxon>
        <taxon>Pyropia</taxon>
    </lineage>
</organism>
<dbReference type="EMBL" id="CM020620">
    <property type="protein sequence ID" value="KAK1867599.1"/>
    <property type="molecule type" value="Genomic_DNA"/>
</dbReference>